<comment type="caution">
    <text evidence="8">The sequence shown here is derived from an EMBL/GenBank/DDBJ whole genome shotgun (WGS) entry which is preliminary data.</text>
</comment>
<evidence type="ECO:0000313" key="8">
    <source>
        <dbReference type="EMBL" id="KAK1367329.1"/>
    </source>
</evidence>
<evidence type="ECO:0000313" key="9">
    <source>
        <dbReference type="Proteomes" id="UP001237642"/>
    </source>
</evidence>
<keyword evidence="3" id="KW-0999">Mitochondrion inner membrane</keyword>
<evidence type="ECO:0000256" key="1">
    <source>
        <dbReference type="ARBA" id="ARBA00004434"/>
    </source>
</evidence>
<reference evidence="8" key="1">
    <citation type="submission" date="2023-02" db="EMBL/GenBank/DDBJ databases">
        <title>Genome of toxic invasive species Heracleum sosnowskyi carries increased number of genes despite the absence of recent whole-genome duplications.</title>
        <authorList>
            <person name="Schelkunov M."/>
            <person name="Shtratnikova V."/>
            <person name="Makarenko M."/>
            <person name="Klepikova A."/>
            <person name="Omelchenko D."/>
            <person name="Novikova G."/>
            <person name="Obukhova E."/>
            <person name="Bogdanov V."/>
            <person name="Penin A."/>
            <person name="Logacheva M."/>
        </authorList>
    </citation>
    <scope>NUCLEOTIDE SEQUENCE</scope>
    <source>
        <strain evidence="8">Hsosn_3</strain>
        <tissue evidence="8">Leaf</tissue>
    </source>
</reference>
<keyword evidence="2" id="KW-0812">Transmembrane</keyword>
<keyword evidence="6" id="KW-0472">Membrane</keyword>
<evidence type="ECO:0000256" key="6">
    <source>
        <dbReference type="ARBA" id="ARBA00023136"/>
    </source>
</evidence>
<dbReference type="PANTHER" id="PTHR14009:SF1">
    <property type="entry name" value="MITOCHONDRIAL PROTON_CALCIUM EXCHANGER PROTEIN"/>
    <property type="match status" value="1"/>
</dbReference>
<dbReference type="GO" id="GO:0005743">
    <property type="term" value="C:mitochondrial inner membrane"/>
    <property type="evidence" value="ECO:0007669"/>
    <property type="project" value="UniProtKB-SubCell"/>
</dbReference>
<evidence type="ECO:0000256" key="2">
    <source>
        <dbReference type="ARBA" id="ARBA00022692"/>
    </source>
</evidence>
<dbReference type="GO" id="GO:0043022">
    <property type="term" value="F:ribosome binding"/>
    <property type="evidence" value="ECO:0007669"/>
    <property type="project" value="InterPro"/>
</dbReference>
<dbReference type="InterPro" id="IPR033122">
    <property type="entry name" value="LETM1-like_RBD"/>
</dbReference>
<evidence type="ECO:0000259" key="7">
    <source>
        <dbReference type="Pfam" id="PF07766"/>
    </source>
</evidence>
<feature type="domain" description="Letm1 RBD" evidence="7">
    <location>
        <begin position="45"/>
        <end position="92"/>
    </location>
</feature>
<keyword evidence="9" id="KW-1185">Reference proteome</keyword>
<dbReference type="Pfam" id="PF07766">
    <property type="entry name" value="LETM1_RBD"/>
    <property type="match status" value="1"/>
</dbReference>
<evidence type="ECO:0000256" key="4">
    <source>
        <dbReference type="ARBA" id="ARBA00022989"/>
    </source>
</evidence>
<reference evidence="8" key="2">
    <citation type="submission" date="2023-05" db="EMBL/GenBank/DDBJ databases">
        <authorList>
            <person name="Schelkunov M.I."/>
        </authorList>
    </citation>
    <scope>NUCLEOTIDE SEQUENCE</scope>
    <source>
        <strain evidence="8">Hsosn_3</strain>
        <tissue evidence="8">Leaf</tissue>
    </source>
</reference>
<keyword evidence="4" id="KW-1133">Transmembrane helix</keyword>
<dbReference type="Proteomes" id="UP001237642">
    <property type="component" value="Unassembled WGS sequence"/>
</dbReference>
<protein>
    <recommendedName>
        <fullName evidence="7">Letm1 RBD domain-containing protein</fullName>
    </recommendedName>
</protein>
<evidence type="ECO:0000256" key="5">
    <source>
        <dbReference type="ARBA" id="ARBA00023128"/>
    </source>
</evidence>
<gene>
    <name evidence="8" type="ORF">POM88_042890</name>
</gene>
<accession>A0AAD8HHH7</accession>
<sequence length="115" mass="13287">MGWKNLSPIKRKQHRAQNWKCVDIRIWKQKPNLMKPPILLRRAWNLTEADLHKACRARGIHVAEDMSQQLCDWLDLSLNHSLPSSLLMLSRASIVTGQIRSLRPSPTKDTKIVSL</sequence>
<dbReference type="AlphaFoldDB" id="A0AAD8HHH7"/>
<comment type="subcellular location">
    <subcellularLocation>
        <location evidence="1">Mitochondrion inner membrane</location>
        <topology evidence="1">Single-pass membrane protein</topology>
    </subcellularLocation>
</comment>
<dbReference type="EMBL" id="JAUIZM010000009">
    <property type="protein sequence ID" value="KAK1367329.1"/>
    <property type="molecule type" value="Genomic_DNA"/>
</dbReference>
<proteinExistence type="predicted"/>
<dbReference type="GO" id="GO:0030003">
    <property type="term" value="P:intracellular monoatomic cation homeostasis"/>
    <property type="evidence" value="ECO:0007669"/>
    <property type="project" value="TreeGrafter"/>
</dbReference>
<organism evidence="8 9">
    <name type="scientific">Heracleum sosnowskyi</name>
    <dbReference type="NCBI Taxonomy" id="360622"/>
    <lineage>
        <taxon>Eukaryota</taxon>
        <taxon>Viridiplantae</taxon>
        <taxon>Streptophyta</taxon>
        <taxon>Embryophyta</taxon>
        <taxon>Tracheophyta</taxon>
        <taxon>Spermatophyta</taxon>
        <taxon>Magnoliopsida</taxon>
        <taxon>eudicotyledons</taxon>
        <taxon>Gunneridae</taxon>
        <taxon>Pentapetalae</taxon>
        <taxon>asterids</taxon>
        <taxon>campanulids</taxon>
        <taxon>Apiales</taxon>
        <taxon>Apiaceae</taxon>
        <taxon>Apioideae</taxon>
        <taxon>apioid superclade</taxon>
        <taxon>Tordylieae</taxon>
        <taxon>Tordyliinae</taxon>
        <taxon>Heracleum</taxon>
    </lineage>
</organism>
<dbReference type="InterPro" id="IPR044202">
    <property type="entry name" value="LETM1/MDM38-like"/>
</dbReference>
<dbReference type="PANTHER" id="PTHR14009">
    <property type="entry name" value="LEUCINE ZIPPER-EF-HAND CONTAINING TRANSMEMBRANE PROTEIN"/>
    <property type="match status" value="1"/>
</dbReference>
<evidence type="ECO:0000256" key="3">
    <source>
        <dbReference type="ARBA" id="ARBA00022792"/>
    </source>
</evidence>
<name>A0AAD8HHH7_9APIA</name>
<keyword evidence="5" id="KW-0496">Mitochondrion</keyword>